<keyword evidence="3" id="KW-1185">Reference proteome</keyword>
<evidence type="ECO:0000313" key="2">
    <source>
        <dbReference type="EMBL" id="MFL0245486.1"/>
    </source>
</evidence>
<organism evidence="2 3">
    <name type="scientific">Candidatus Clostridium stratigraminis</name>
    <dbReference type="NCBI Taxonomy" id="3381661"/>
    <lineage>
        <taxon>Bacteria</taxon>
        <taxon>Bacillati</taxon>
        <taxon>Bacillota</taxon>
        <taxon>Clostridia</taxon>
        <taxon>Eubacteriales</taxon>
        <taxon>Clostridiaceae</taxon>
        <taxon>Clostridium</taxon>
    </lineage>
</organism>
<evidence type="ECO:0008006" key="4">
    <source>
        <dbReference type="Google" id="ProtNLM"/>
    </source>
</evidence>
<feature type="transmembrane region" description="Helical" evidence="1">
    <location>
        <begin position="146"/>
        <end position="163"/>
    </location>
</feature>
<dbReference type="Proteomes" id="UP001623591">
    <property type="component" value="Unassembled WGS sequence"/>
</dbReference>
<feature type="transmembrane region" description="Helical" evidence="1">
    <location>
        <begin position="105"/>
        <end position="126"/>
    </location>
</feature>
<name>A0ABW8SYC2_9CLOT</name>
<gene>
    <name evidence="2" type="ORF">ACJDUG_00665</name>
</gene>
<protein>
    <recommendedName>
        <fullName evidence="4">TM2 domain-containing protein</fullName>
    </recommendedName>
</protein>
<comment type="caution">
    <text evidence="2">The sequence shown here is derived from an EMBL/GenBank/DDBJ whole genome shotgun (WGS) entry which is preliminary data.</text>
</comment>
<dbReference type="RefSeq" id="WP_406767948.1">
    <property type="nucleotide sequence ID" value="NZ_JBJHZZ010000001.1"/>
</dbReference>
<keyword evidence="1" id="KW-1133">Transmembrane helix</keyword>
<sequence length="174" mass="20060">MIKKKSKFLTIVFSLLPGAGHMYMGFMKIGVSFMSVFFFLIFLSSWLDTGPLLFIAPIIWFYSFFDCANRLSLEEDKLLILEDKYLFSIDSLVKLDKDIFAKRRFAAGVLLLFFGIYLLLGNIMRFLQPYISYKIYSIIYNLIRQAPQIIIGVAIVALGIKLIKGKKMESEAYD</sequence>
<proteinExistence type="predicted"/>
<reference evidence="2 3" key="1">
    <citation type="submission" date="2024-11" db="EMBL/GenBank/DDBJ databases">
        <authorList>
            <person name="Heng Y.C."/>
            <person name="Lim A.C.H."/>
            <person name="Lee J.K.Y."/>
            <person name="Kittelmann S."/>
        </authorList>
    </citation>
    <scope>NUCLEOTIDE SEQUENCE [LARGE SCALE GENOMIC DNA]</scope>
    <source>
        <strain evidence="2 3">WILCCON 0185</strain>
    </source>
</reference>
<dbReference type="EMBL" id="JBJHZZ010000001">
    <property type="protein sequence ID" value="MFL0245486.1"/>
    <property type="molecule type" value="Genomic_DNA"/>
</dbReference>
<feature type="transmembrane region" description="Helical" evidence="1">
    <location>
        <begin position="36"/>
        <end position="62"/>
    </location>
</feature>
<evidence type="ECO:0000313" key="3">
    <source>
        <dbReference type="Proteomes" id="UP001623591"/>
    </source>
</evidence>
<keyword evidence="1" id="KW-0472">Membrane</keyword>
<evidence type="ECO:0000256" key="1">
    <source>
        <dbReference type="SAM" id="Phobius"/>
    </source>
</evidence>
<accession>A0ABW8SYC2</accession>
<keyword evidence="1" id="KW-0812">Transmembrane</keyword>